<evidence type="ECO:0000313" key="2">
    <source>
        <dbReference type="Proteomes" id="UP001063698"/>
    </source>
</evidence>
<accession>A0A977PKK5</accession>
<sequence length="46" mass="5344">MIRETMDGLNISGVIAWRTLEVLVLPLRAYFSLFEGNRAVSYWVKK</sequence>
<dbReference type="KEGG" id="ipc:IPA_01500"/>
<gene>
    <name evidence="1" type="ORF">IPA_01500</name>
</gene>
<reference evidence="1" key="1">
    <citation type="submission" date="2013-11" db="EMBL/GenBank/DDBJ databases">
        <title>Comparative genomics of Ignicoccus.</title>
        <authorList>
            <person name="Podar M."/>
        </authorList>
    </citation>
    <scope>NUCLEOTIDE SEQUENCE</scope>
    <source>
        <strain evidence="1">DSM 13166</strain>
    </source>
</reference>
<dbReference type="EMBL" id="CP006868">
    <property type="protein sequence ID" value="UXD22083.1"/>
    <property type="molecule type" value="Genomic_DNA"/>
</dbReference>
<evidence type="ECO:0000313" key="1">
    <source>
        <dbReference type="EMBL" id="UXD22083.1"/>
    </source>
</evidence>
<proteinExistence type="predicted"/>
<dbReference type="AlphaFoldDB" id="A0A977PKK5"/>
<dbReference type="Proteomes" id="UP001063698">
    <property type="component" value="Chromosome"/>
</dbReference>
<protein>
    <submittedName>
        <fullName evidence="1">Uncharacterized protein</fullName>
    </submittedName>
</protein>
<keyword evidence="2" id="KW-1185">Reference proteome</keyword>
<organism evidence="1 2">
    <name type="scientific">Ignicoccus pacificus DSM 13166</name>
    <dbReference type="NCBI Taxonomy" id="940294"/>
    <lineage>
        <taxon>Archaea</taxon>
        <taxon>Thermoproteota</taxon>
        <taxon>Thermoprotei</taxon>
        <taxon>Desulfurococcales</taxon>
        <taxon>Desulfurococcaceae</taxon>
        <taxon>Ignicoccus</taxon>
    </lineage>
</organism>
<name>A0A977PKK5_9CREN</name>